<dbReference type="HOGENOM" id="CLU_1605195_0_0_1"/>
<proteinExistence type="predicted"/>
<gene>
    <name evidence="1" type="ordered locus">MTR_7g086410</name>
</gene>
<dbReference type="AlphaFoldDB" id="G7L0K0"/>
<dbReference type="EnsemblPlants" id="AES80908">
    <property type="protein sequence ID" value="AES80908"/>
    <property type="gene ID" value="MTR_7g086410"/>
</dbReference>
<dbReference type="Proteomes" id="UP000002051">
    <property type="component" value="Unassembled WGS sequence"/>
</dbReference>
<protein>
    <submittedName>
        <fullName evidence="1 2">Uncharacterized protein</fullName>
    </submittedName>
</protein>
<reference evidence="1 3" key="2">
    <citation type="journal article" date="2014" name="BMC Genomics">
        <title>An improved genome release (version Mt4.0) for the model legume Medicago truncatula.</title>
        <authorList>
            <person name="Tang H."/>
            <person name="Krishnakumar V."/>
            <person name="Bidwell S."/>
            <person name="Rosen B."/>
            <person name="Chan A."/>
            <person name="Zhou S."/>
            <person name="Gentzbittel L."/>
            <person name="Childs K.L."/>
            <person name="Yandell M."/>
            <person name="Gundlach H."/>
            <person name="Mayer K.F."/>
            <person name="Schwartz D.C."/>
            <person name="Town C.D."/>
        </authorList>
    </citation>
    <scope>GENOME REANNOTATION</scope>
    <source>
        <strain evidence="2 3">cv. Jemalong A17</strain>
    </source>
</reference>
<evidence type="ECO:0000313" key="3">
    <source>
        <dbReference type="Proteomes" id="UP000002051"/>
    </source>
</evidence>
<dbReference type="PaxDb" id="3880-AES80908"/>
<reference evidence="1 3" key="1">
    <citation type="journal article" date="2011" name="Nature">
        <title>The Medicago genome provides insight into the evolution of rhizobial symbioses.</title>
        <authorList>
            <person name="Young N.D."/>
            <person name="Debelle F."/>
            <person name="Oldroyd G.E."/>
            <person name="Geurts R."/>
            <person name="Cannon S.B."/>
            <person name="Udvardi M.K."/>
            <person name="Benedito V.A."/>
            <person name="Mayer K.F."/>
            <person name="Gouzy J."/>
            <person name="Schoof H."/>
            <person name="Van de Peer Y."/>
            <person name="Proost S."/>
            <person name="Cook D.R."/>
            <person name="Meyers B.C."/>
            <person name="Spannagl M."/>
            <person name="Cheung F."/>
            <person name="De Mita S."/>
            <person name="Krishnakumar V."/>
            <person name="Gundlach H."/>
            <person name="Zhou S."/>
            <person name="Mudge J."/>
            <person name="Bharti A.K."/>
            <person name="Murray J.D."/>
            <person name="Naoumkina M.A."/>
            <person name="Rosen B."/>
            <person name="Silverstein K.A."/>
            <person name="Tang H."/>
            <person name="Rombauts S."/>
            <person name="Zhao P.X."/>
            <person name="Zhou P."/>
            <person name="Barbe V."/>
            <person name="Bardou P."/>
            <person name="Bechner M."/>
            <person name="Bellec A."/>
            <person name="Berger A."/>
            <person name="Berges H."/>
            <person name="Bidwell S."/>
            <person name="Bisseling T."/>
            <person name="Choisne N."/>
            <person name="Couloux A."/>
            <person name="Denny R."/>
            <person name="Deshpande S."/>
            <person name="Dai X."/>
            <person name="Doyle J.J."/>
            <person name="Dudez A.M."/>
            <person name="Farmer A.D."/>
            <person name="Fouteau S."/>
            <person name="Franken C."/>
            <person name="Gibelin C."/>
            <person name="Gish J."/>
            <person name="Goldstein S."/>
            <person name="Gonzalez A.J."/>
            <person name="Green P.J."/>
            <person name="Hallab A."/>
            <person name="Hartog M."/>
            <person name="Hua A."/>
            <person name="Humphray S.J."/>
            <person name="Jeong D.H."/>
            <person name="Jing Y."/>
            <person name="Jocker A."/>
            <person name="Kenton S.M."/>
            <person name="Kim D.J."/>
            <person name="Klee K."/>
            <person name="Lai H."/>
            <person name="Lang C."/>
            <person name="Lin S."/>
            <person name="Macmil S.L."/>
            <person name="Magdelenat G."/>
            <person name="Matthews L."/>
            <person name="McCorrison J."/>
            <person name="Monaghan E.L."/>
            <person name="Mun J.H."/>
            <person name="Najar F.Z."/>
            <person name="Nicholson C."/>
            <person name="Noirot C."/>
            <person name="O'Bleness M."/>
            <person name="Paule C.R."/>
            <person name="Poulain J."/>
            <person name="Prion F."/>
            <person name="Qin B."/>
            <person name="Qu C."/>
            <person name="Retzel E.F."/>
            <person name="Riddle C."/>
            <person name="Sallet E."/>
            <person name="Samain S."/>
            <person name="Samson N."/>
            <person name="Sanders I."/>
            <person name="Saurat O."/>
            <person name="Scarpelli C."/>
            <person name="Schiex T."/>
            <person name="Segurens B."/>
            <person name="Severin A.J."/>
            <person name="Sherrier D.J."/>
            <person name="Shi R."/>
            <person name="Sims S."/>
            <person name="Singer S.R."/>
            <person name="Sinharoy S."/>
            <person name="Sterck L."/>
            <person name="Viollet A."/>
            <person name="Wang B.B."/>
            <person name="Wang K."/>
            <person name="Wang M."/>
            <person name="Wang X."/>
            <person name="Warfsmann J."/>
            <person name="Weissenbach J."/>
            <person name="White D.D."/>
            <person name="White J.D."/>
            <person name="Wiley G.B."/>
            <person name="Wincker P."/>
            <person name="Xing Y."/>
            <person name="Yang L."/>
            <person name="Yao Z."/>
            <person name="Ying F."/>
            <person name="Zhai J."/>
            <person name="Zhou L."/>
            <person name="Zuber A."/>
            <person name="Denarie J."/>
            <person name="Dixon R.A."/>
            <person name="May G.D."/>
            <person name="Schwartz D.C."/>
            <person name="Rogers J."/>
            <person name="Quetier F."/>
            <person name="Town C.D."/>
            <person name="Roe B.A."/>
        </authorList>
    </citation>
    <scope>NUCLEOTIDE SEQUENCE [LARGE SCALE GENOMIC DNA]</scope>
    <source>
        <strain evidence="1">A17</strain>
        <strain evidence="2 3">cv. Jemalong A17</strain>
    </source>
</reference>
<keyword evidence="3" id="KW-1185">Reference proteome</keyword>
<evidence type="ECO:0000313" key="2">
    <source>
        <dbReference type="EnsemblPlants" id="AES80908"/>
    </source>
</evidence>
<accession>G7L0K0</accession>
<sequence length="166" mass="19943">MEHTVAIRSWNNPDMMARDLKEHGKQENVHTWNLTIQNIIYKQIPRHRLLSPYEHHRLLHLLRREVNTPARWLATLGWWRRRRFYISVSLKMSVELLQSMFSNELLELSEMSNRKVKNCEEPIFNIVPVISAYFIDILDPPQRKVFLDMHGTSIFWLHKRIPMCSA</sequence>
<reference evidence="2" key="3">
    <citation type="submission" date="2015-04" db="UniProtKB">
        <authorList>
            <consortium name="EnsemblPlants"/>
        </authorList>
    </citation>
    <scope>IDENTIFICATION</scope>
    <source>
        <strain evidence="2">cv. Jemalong A17</strain>
    </source>
</reference>
<name>G7L0K0_MEDTR</name>
<organism evidence="1 3">
    <name type="scientific">Medicago truncatula</name>
    <name type="common">Barrel medic</name>
    <name type="synonym">Medicago tribuloides</name>
    <dbReference type="NCBI Taxonomy" id="3880"/>
    <lineage>
        <taxon>Eukaryota</taxon>
        <taxon>Viridiplantae</taxon>
        <taxon>Streptophyta</taxon>
        <taxon>Embryophyta</taxon>
        <taxon>Tracheophyta</taxon>
        <taxon>Spermatophyta</taxon>
        <taxon>Magnoliopsida</taxon>
        <taxon>eudicotyledons</taxon>
        <taxon>Gunneridae</taxon>
        <taxon>Pentapetalae</taxon>
        <taxon>rosids</taxon>
        <taxon>fabids</taxon>
        <taxon>Fabales</taxon>
        <taxon>Fabaceae</taxon>
        <taxon>Papilionoideae</taxon>
        <taxon>50 kb inversion clade</taxon>
        <taxon>NPAAA clade</taxon>
        <taxon>Hologalegina</taxon>
        <taxon>IRL clade</taxon>
        <taxon>Trifolieae</taxon>
        <taxon>Medicago</taxon>
    </lineage>
</organism>
<evidence type="ECO:0000313" key="1">
    <source>
        <dbReference type="EMBL" id="AES80908.1"/>
    </source>
</evidence>
<dbReference type="EMBL" id="CM001223">
    <property type="protein sequence ID" value="AES80908.1"/>
    <property type="molecule type" value="Genomic_DNA"/>
</dbReference>